<proteinExistence type="predicted"/>
<dbReference type="AlphaFoldDB" id="A0A160TIR6"/>
<dbReference type="Pfam" id="PF07277">
    <property type="entry name" value="SapC"/>
    <property type="match status" value="1"/>
</dbReference>
<name>A0A160TIR6_9ZZZZ</name>
<gene>
    <name evidence="1" type="ORF">MGWOODY_Smn3858</name>
</gene>
<protein>
    <submittedName>
        <fullName evidence="1">SapC-like S-layer protein</fullName>
    </submittedName>
</protein>
<accession>A0A160TIR6</accession>
<dbReference type="InterPro" id="IPR010836">
    <property type="entry name" value="SapC"/>
</dbReference>
<organism evidence="1">
    <name type="scientific">hydrothermal vent metagenome</name>
    <dbReference type="NCBI Taxonomy" id="652676"/>
    <lineage>
        <taxon>unclassified sequences</taxon>
        <taxon>metagenomes</taxon>
        <taxon>ecological metagenomes</taxon>
    </lineage>
</organism>
<sequence length="265" mass="29041">MVIVYRGNTTPSRRETGAAGKGQADWMSNIVPLDTVAHRDLRVDGTASRQLGDGVKLVSVVLREFALLALDYPILFGKQSDTGAFFCAAMLGFDEEENLFLRPGGGMDGYRPLNMERIPFFATETGLAIDLDSPRVGGPGGERLFDDAGEPAPYLQRIISIFRELRPGMEETRAFIRTMLDLKLGEPVDISVSFDDGVRRSVEGAYTINRDALADLDDAQVVDLFRRGYLHAASLMIGSLNQVTSLARRRNDRLTAPIPVGAFQG</sequence>
<evidence type="ECO:0000313" key="1">
    <source>
        <dbReference type="EMBL" id="CUS44930.1"/>
    </source>
</evidence>
<dbReference type="EMBL" id="CZQE01000195">
    <property type="protein sequence ID" value="CUS44930.1"/>
    <property type="molecule type" value="Genomic_DNA"/>
</dbReference>
<reference evidence="1" key="1">
    <citation type="submission" date="2015-10" db="EMBL/GenBank/DDBJ databases">
        <authorList>
            <person name="Gilbert D.G."/>
        </authorList>
    </citation>
    <scope>NUCLEOTIDE SEQUENCE</scope>
</reference>